<dbReference type="NCBIfam" id="TIGR02913">
    <property type="entry name" value="HAF_rpt"/>
    <property type="match status" value="2"/>
</dbReference>
<gene>
    <name evidence="3" type="ORF">NX773_05640</name>
</gene>
<sequence>MQRVQDKLEPAASATWPLFRLPVLLVALAAAGAAVAQQAQPYGTAESKTHPTHTTYRVINLYPAVTLASNPEINVKGQVSFSIGTGGGHSTTYVFDTRNVVNIGNLGGDEVVAVDLNDVGQVVGRATTASGVQHGFVWIGSAGIFDLSTIAGVGSSMATAINNHGVITGSYRYGGDRAFRWSPPTGLEDLGTLAVGGYSFGTALNDADEIAGGASTADNRLHAFVWTRSAGMEDIDTLNSVGSLPVAVGAKGEVAGNRFAFPSDFSERAFLWTRATGMVDIGSAGGSPIVLAMTPGLHMAGLINFVDRPQQAMSWTPATGTRNLGTLGGLGSVARGVNDRDQIVGFAQNKAGNPRAFIWTAQRGMRDLNKYLRHAPHGLVLDDAFAINDSGAIVASSNAGLVLLQPEQKCGCGHALGPVVAPPVVKTGMPLQASVAFTDEDRVGTRSVTWSWGDGSAAQAGQVRESDSAGSAAASHRFAAPGIYTVTATVVDRTGRSTAVSHDVVVTAPSGGTVAGAGTLMSPAGAFAQAPRYAGKASFRLIAPTDTTAKAERVPAMLQFDLPGLDFRSQDLRLLGRQGTQQVFEGSGTAGGAGGYKFRLSTSAAVPGGEQGSFILKIWHTDPTSRKDVVDYDNAHGASGTAAGRVTNGSIVLE</sequence>
<dbReference type="InterPro" id="IPR035986">
    <property type="entry name" value="PKD_dom_sf"/>
</dbReference>
<dbReference type="InterPro" id="IPR014262">
    <property type="entry name" value="HAF_rpt"/>
</dbReference>
<feature type="signal peptide" evidence="1">
    <location>
        <begin position="1"/>
        <end position="36"/>
    </location>
</feature>
<reference evidence="3 4" key="1">
    <citation type="submission" date="2022-08" db="EMBL/GenBank/DDBJ databases">
        <title>Reclassification of Massilia species as members of the genera Telluria, Duganella, Pseudoduganella, Mokoshia gen. nov. and Zemynaea gen. nov. using orthogonal and non-orthogonal genome-based approaches.</title>
        <authorList>
            <person name="Bowman J.P."/>
        </authorList>
    </citation>
    <scope>NUCLEOTIDE SEQUENCE [LARGE SCALE GENOMIC DNA]</scope>
    <source>
        <strain evidence="3 4">JCM 31607</strain>
    </source>
</reference>
<keyword evidence="1" id="KW-0732">Signal</keyword>
<dbReference type="CDD" id="cd00146">
    <property type="entry name" value="PKD"/>
    <property type="match status" value="1"/>
</dbReference>
<dbReference type="RefSeq" id="WP_258855343.1">
    <property type="nucleotide sequence ID" value="NZ_JANUGV010000001.1"/>
</dbReference>
<dbReference type="InterPro" id="IPR022409">
    <property type="entry name" value="PKD/Chitinase_dom"/>
</dbReference>
<evidence type="ECO:0000313" key="4">
    <source>
        <dbReference type="Proteomes" id="UP001205861"/>
    </source>
</evidence>
<evidence type="ECO:0000256" key="1">
    <source>
        <dbReference type="SAM" id="SignalP"/>
    </source>
</evidence>
<dbReference type="Proteomes" id="UP001205861">
    <property type="component" value="Unassembled WGS sequence"/>
</dbReference>
<dbReference type="InterPro" id="IPR013783">
    <property type="entry name" value="Ig-like_fold"/>
</dbReference>
<evidence type="ECO:0000313" key="3">
    <source>
        <dbReference type="EMBL" id="MCS0607641.1"/>
    </source>
</evidence>
<feature type="chain" id="PRO_5046311543" evidence="1">
    <location>
        <begin position="37"/>
        <end position="654"/>
    </location>
</feature>
<comment type="caution">
    <text evidence="3">The sequence shown here is derived from an EMBL/GenBank/DDBJ whole genome shotgun (WGS) entry which is preliminary data.</text>
</comment>
<dbReference type="SUPFAM" id="SSF49299">
    <property type="entry name" value="PKD domain"/>
    <property type="match status" value="1"/>
</dbReference>
<dbReference type="EMBL" id="JANUGV010000001">
    <property type="protein sequence ID" value="MCS0607641.1"/>
    <property type="molecule type" value="Genomic_DNA"/>
</dbReference>
<protein>
    <submittedName>
        <fullName evidence="3">PKD domain-containing protein</fullName>
    </submittedName>
</protein>
<organism evidence="3 4">
    <name type="scientific">Massilia solisilvae</name>
    <dbReference type="NCBI Taxonomy" id="1811225"/>
    <lineage>
        <taxon>Bacteria</taxon>
        <taxon>Pseudomonadati</taxon>
        <taxon>Pseudomonadota</taxon>
        <taxon>Betaproteobacteria</taxon>
        <taxon>Burkholderiales</taxon>
        <taxon>Oxalobacteraceae</taxon>
        <taxon>Telluria group</taxon>
        <taxon>Massilia</taxon>
    </lineage>
</organism>
<dbReference type="SMART" id="SM00089">
    <property type="entry name" value="PKD"/>
    <property type="match status" value="1"/>
</dbReference>
<dbReference type="Pfam" id="PF18911">
    <property type="entry name" value="PKD_4"/>
    <property type="match status" value="1"/>
</dbReference>
<dbReference type="InterPro" id="IPR000601">
    <property type="entry name" value="PKD_dom"/>
</dbReference>
<evidence type="ECO:0000259" key="2">
    <source>
        <dbReference type="PROSITE" id="PS50093"/>
    </source>
</evidence>
<feature type="domain" description="PKD" evidence="2">
    <location>
        <begin position="418"/>
        <end position="513"/>
    </location>
</feature>
<dbReference type="PROSITE" id="PS50093">
    <property type="entry name" value="PKD"/>
    <property type="match status" value="1"/>
</dbReference>
<name>A0ABT2BGJ9_9BURK</name>
<dbReference type="Gene3D" id="2.60.40.10">
    <property type="entry name" value="Immunoglobulins"/>
    <property type="match status" value="1"/>
</dbReference>
<keyword evidence="4" id="KW-1185">Reference proteome</keyword>
<accession>A0ABT2BGJ9</accession>
<proteinExistence type="predicted"/>